<evidence type="ECO:0000256" key="3">
    <source>
        <dbReference type="ARBA" id="ARBA00023274"/>
    </source>
</evidence>
<keyword evidence="7 9" id="KW-0934">Plastid</keyword>
<dbReference type="InterPro" id="IPR009019">
    <property type="entry name" value="KH_sf_prok-type"/>
</dbReference>
<gene>
    <name evidence="5 9" type="primary">rps3</name>
</gene>
<evidence type="ECO:0000256" key="4">
    <source>
        <dbReference type="ARBA" id="ARBA00035154"/>
    </source>
</evidence>
<dbReference type="InterPro" id="IPR036419">
    <property type="entry name" value="Ribosomal_S3_C_sf"/>
</dbReference>
<evidence type="ECO:0000256" key="7">
    <source>
        <dbReference type="RuleBase" id="RU003626"/>
    </source>
</evidence>
<dbReference type="EMBL" id="KU167097">
    <property type="protein sequence ID" value="AMP43334.1"/>
    <property type="molecule type" value="Genomic_DNA"/>
</dbReference>
<dbReference type="InterPro" id="IPR018280">
    <property type="entry name" value="Ribosomal_uS3_CS"/>
</dbReference>
<dbReference type="Gene3D" id="3.30.1140.32">
    <property type="entry name" value="Ribosomal protein S3, C-terminal domain"/>
    <property type="match status" value="1"/>
</dbReference>
<evidence type="ECO:0000256" key="1">
    <source>
        <dbReference type="ARBA" id="ARBA00010761"/>
    </source>
</evidence>
<comment type="similarity">
    <text evidence="1 5 6">Belongs to the universal ribosomal protein uS3 family.</text>
</comment>
<dbReference type="GO" id="GO:0022627">
    <property type="term" value="C:cytosolic small ribosomal subunit"/>
    <property type="evidence" value="ECO:0007669"/>
    <property type="project" value="TreeGrafter"/>
</dbReference>
<name>A0A142BY42_9CHLO</name>
<protein>
    <recommendedName>
        <fullName evidence="4 5">Small ribosomal subunit protein uS3c</fullName>
    </recommendedName>
</protein>
<accession>A0A142BY42</accession>
<dbReference type="Gene3D" id="3.30.300.20">
    <property type="match status" value="1"/>
</dbReference>
<dbReference type="CDD" id="cd02412">
    <property type="entry name" value="KH-II_30S_S3"/>
    <property type="match status" value="1"/>
</dbReference>
<evidence type="ECO:0000313" key="9">
    <source>
        <dbReference type="EMBL" id="AMP43334.1"/>
    </source>
</evidence>
<keyword evidence="2 5" id="KW-0689">Ribosomal protein</keyword>
<comment type="subcellular location">
    <subcellularLocation>
        <location evidence="5 7">Plastid</location>
        <location evidence="5 7">Chloroplast</location>
    </subcellularLocation>
</comment>
<dbReference type="NCBIfam" id="TIGR01009">
    <property type="entry name" value="rpsC_bact"/>
    <property type="match status" value="1"/>
</dbReference>
<dbReference type="InterPro" id="IPR001351">
    <property type="entry name" value="Ribosomal_uS3_C"/>
</dbReference>
<dbReference type="PROSITE" id="PS00548">
    <property type="entry name" value="RIBOSOMAL_S3"/>
    <property type="match status" value="1"/>
</dbReference>
<evidence type="ECO:0000259" key="8">
    <source>
        <dbReference type="Pfam" id="PF00189"/>
    </source>
</evidence>
<dbReference type="InterPro" id="IPR057258">
    <property type="entry name" value="Ribosomal_uS3"/>
</dbReference>
<dbReference type="HAMAP" id="MF_01309_B">
    <property type="entry name" value="Ribosomal_uS3_B"/>
    <property type="match status" value="1"/>
</dbReference>
<proteinExistence type="inferred from homology"/>
<dbReference type="SUPFAM" id="SSF54821">
    <property type="entry name" value="Ribosomal protein S3 C-terminal domain"/>
    <property type="match status" value="1"/>
</dbReference>
<geneLocation type="chloroplast" evidence="9"/>
<dbReference type="AlphaFoldDB" id="A0A142BY42"/>
<dbReference type="GO" id="GO:0006412">
    <property type="term" value="P:translation"/>
    <property type="evidence" value="ECO:0007669"/>
    <property type="project" value="UniProtKB-UniRule"/>
</dbReference>
<keyword evidence="7 9" id="KW-0150">Chloroplast</keyword>
<keyword evidence="3 5" id="KW-0687">Ribonucleoprotein</keyword>
<sequence length="239" mass="27372">MGQKVHPVGFRLGTTKTHNSKWFTNPKTYPIFVAQDQFLRKTLMEKYRAAGISNIEISRKVNQIFLTLRTAKPNIIVDIDNAESSLNTLRKELEGQLHKYTLQTILSQKKYAFFEELYFENGKATQINIHVTKLSSPNTDVHFIGSFLVEKLEGRVAFRRAIRQAVQLAQRQKVEGIKIQISGRLNGAEIARNEWVREGRVPLQTLRANIDYTYTTAKTIYGLLGIKIWIFQGNKTGNS</sequence>
<dbReference type="InterPro" id="IPR005704">
    <property type="entry name" value="Ribosomal_uS3_bac-typ"/>
</dbReference>
<dbReference type="PANTHER" id="PTHR11760:SF19">
    <property type="entry name" value="SMALL RIBOSOMAL SUBUNIT PROTEIN US3C"/>
    <property type="match status" value="1"/>
</dbReference>
<feature type="domain" description="Small ribosomal subunit protein uS3 C-terminal" evidence="8">
    <location>
        <begin position="149"/>
        <end position="230"/>
    </location>
</feature>
<reference evidence="9" key="1">
    <citation type="journal article" date="2016" name="PLoS ONE">
        <title>Distinctive Architecture of the Chloroplast Genome in the Chlorodendrophycean Green Algae Scherffelia dubia and Tetraselmis sp. CCMP 881.</title>
        <authorList>
            <person name="Turmel M."/>
            <person name="de Cambiaire J.C."/>
            <person name="Otis C."/>
            <person name="Lemieux C."/>
        </authorList>
    </citation>
    <scope>NUCLEOTIDE SEQUENCE</scope>
</reference>
<dbReference type="GO" id="GO:0003735">
    <property type="term" value="F:structural constituent of ribosome"/>
    <property type="evidence" value="ECO:0007669"/>
    <property type="project" value="InterPro"/>
</dbReference>
<dbReference type="Pfam" id="PF00189">
    <property type="entry name" value="Ribosomal_S3_C"/>
    <property type="match status" value="1"/>
</dbReference>
<evidence type="ECO:0000256" key="2">
    <source>
        <dbReference type="ARBA" id="ARBA00022980"/>
    </source>
</evidence>
<dbReference type="GO" id="GO:0009507">
    <property type="term" value="C:chloroplast"/>
    <property type="evidence" value="ECO:0007669"/>
    <property type="project" value="UniProtKB-SubCell"/>
</dbReference>
<comment type="subunit">
    <text evidence="5 7">Part of the 30S ribosomal subunit.</text>
</comment>
<organism evidence="9">
    <name type="scientific">Tetraselmis sp. CCMP 881</name>
    <dbReference type="NCBI Taxonomy" id="1812852"/>
    <lineage>
        <taxon>Eukaryota</taxon>
        <taxon>Viridiplantae</taxon>
        <taxon>Chlorophyta</taxon>
        <taxon>core chlorophytes</taxon>
        <taxon>Chlorodendrophyceae</taxon>
        <taxon>Chlorodendrales</taxon>
        <taxon>Chlorodendraceae</taxon>
        <taxon>Tetraselmis</taxon>
    </lineage>
</organism>
<dbReference type="GO" id="GO:0003723">
    <property type="term" value="F:RNA binding"/>
    <property type="evidence" value="ECO:0007669"/>
    <property type="project" value="InterPro"/>
</dbReference>
<evidence type="ECO:0000256" key="6">
    <source>
        <dbReference type="RuleBase" id="RU003624"/>
    </source>
</evidence>
<evidence type="ECO:0000256" key="5">
    <source>
        <dbReference type="HAMAP-Rule" id="MF_01309"/>
    </source>
</evidence>
<dbReference type="PANTHER" id="PTHR11760">
    <property type="entry name" value="30S/40S RIBOSOMAL PROTEIN S3"/>
    <property type="match status" value="1"/>
</dbReference>
<dbReference type="InterPro" id="IPR015946">
    <property type="entry name" value="KH_dom-like_a/b"/>
</dbReference>
<dbReference type="SUPFAM" id="SSF54814">
    <property type="entry name" value="Prokaryotic type KH domain (KH-domain type II)"/>
    <property type="match status" value="1"/>
</dbReference>